<evidence type="ECO:0000256" key="2">
    <source>
        <dbReference type="HAMAP-Rule" id="MF_01867"/>
    </source>
</evidence>
<dbReference type="RefSeq" id="WP_105000272.1">
    <property type="nucleotide sequence ID" value="NZ_MQVX01000001.1"/>
</dbReference>
<dbReference type="OrthoDB" id="9765151at2"/>
<keyword evidence="6" id="KW-1185">Reference proteome</keyword>
<evidence type="ECO:0000259" key="4">
    <source>
        <dbReference type="Pfam" id="PF24850"/>
    </source>
</evidence>
<feature type="domain" description="Bacillithiol biosynthesis BshC C-terminal coiled-coil" evidence="4">
    <location>
        <begin position="378"/>
        <end position="531"/>
    </location>
</feature>
<dbReference type="EMBL" id="MQVX01000001">
    <property type="protein sequence ID" value="PQJ14638.1"/>
    <property type="molecule type" value="Genomic_DNA"/>
</dbReference>
<protein>
    <recommendedName>
        <fullName evidence="2">Putative cysteine ligase BshC</fullName>
        <ecNumber evidence="2">6.-.-.-</ecNumber>
    </recommendedName>
</protein>
<evidence type="ECO:0000313" key="5">
    <source>
        <dbReference type="EMBL" id="PQJ14638.1"/>
    </source>
</evidence>
<gene>
    <name evidence="2" type="primary">bshC</name>
    <name evidence="5" type="ORF">BST99_01750</name>
</gene>
<dbReference type="NCBIfam" id="TIGR03998">
    <property type="entry name" value="thiol_BshC"/>
    <property type="match status" value="1"/>
</dbReference>
<comment type="caution">
    <text evidence="5">The sequence shown here is derived from an EMBL/GenBank/DDBJ whole genome shotgun (WGS) entry which is preliminary data.</text>
</comment>
<sequence>MPSDCLSFTETSFLSPLLKDYVTQKKELQPFYNRYPEIESFQAQIAEKSNSYSRSSRAILVDEIRRQYTGLQKTEAVEEQLQKLLECNAFTVTTGHQLNLGTGPLYFLYKISAAINMSQKLNERYPDQHFVPVYWMATEDHDFEEINFFHLGGQKIQWNRPFGGAVGRMDLSGMEEVLIGLKHLLGPGKHNTALLQIIEEAYTDSPNLASATRHLVHTLFGEYGLVVLDADSAALKTLFVPAMRQELEQQSSYEAVTATNEALKQVHSEYKIQVNPRECNLFYLTDQKRERLVQDNGGFALADGSQYFKKDALLQELEEHPERFSPNVMLRPLYQEVILPNLCYIGGGGELAYWLQLRASFESFHVPFPMLQLRSTVLIWSAKQAANWEKLGLSRADLFKKREELVNFFVRRESALPLDFSDQKNLLVEQFKALHLLADQTDASFRGAVAAQERKQIKGLEHLEKRMLKAQKKKHKDQIERLTELHESLFPNGSLQERFDNITSHYHTSSGQLIDRLVKRVNPLECQVLLLTLDAD</sequence>
<comment type="similarity">
    <text evidence="2">Belongs to the BshC family.</text>
</comment>
<dbReference type="Proteomes" id="UP000239366">
    <property type="component" value="Unassembled WGS sequence"/>
</dbReference>
<dbReference type="AlphaFoldDB" id="A0A2S7T4V5"/>
<evidence type="ECO:0000259" key="3">
    <source>
        <dbReference type="Pfam" id="PF10079"/>
    </source>
</evidence>
<name>A0A2S7T4V5_9FLAO</name>
<evidence type="ECO:0000313" key="6">
    <source>
        <dbReference type="Proteomes" id="UP000239366"/>
    </source>
</evidence>
<accession>A0A2S7T4V5</accession>
<dbReference type="PIRSF" id="PIRSF012535">
    <property type="entry name" value="UCP012535"/>
    <property type="match status" value="1"/>
</dbReference>
<dbReference type="HAMAP" id="MF_01867">
    <property type="entry name" value="BshC"/>
    <property type="match status" value="1"/>
</dbReference>
<dbReference type="InterPro" id="IPR011199">
    <property type="entry name" value="Bacillithiol_biosynth_BshC"/>
</dbReference>
<dbReference type="Pfam" id="PF24850">
    <property type="entry name" value="CC_BshC"/>
    <property type="match status" value="1"/>
</dbReference>
<dbReference type="InterPro" id="IPR055399">
    <property type="entry name" value="CC_BshC"/>
</dbReference>
<dbReference type="EC" id="6.-.-.-" evidence="2"/>
<organism evidence="5 6">
    <name type="scientific">Aureicoccus marinus</name>
    <dbReference type="NCBI Taxonomy" id="754435"/>
    <lineage>
        <taxon>Bacteria</taxon>
        <taxon>Pseudomonadati</taxon>
        <taxon>Bacteroidota</taxon>
        <taxon>Flavobacteriia</taxon>
        <taxon>Flavobacteriales</taxon>
        <taxon>Flavobacteriaceae</taxon>
        <taxon>Aureicoccus</taxon>
    </lineage>
</organism>
<dbReference type="Pfam" id="PF10079">
    <property type="entry name" value="Rossmann-like_BshC"/>
    <property type="match status" value="1"/>
</dbReference>
<keyword evidence="1 2" id="KW-0436">Ligase</keyword>
<evidence type="ECO:0000256" key="1">
    <source>
        <dbReference type="ARBA" id="ARBA00022598"/>
    </source>
</evidence>
<reference evidence="6" key="1">
    <citation type="submission" date="2016-11" db="EMBL/GenBank/DDBJ databases">
        <title>Trade-off between light-utilization and light-protection in marine flavobacteria.</title>
        <authorList>
            <person name="Kumagai Y."/>
            <person name="Yoshizawa S."/>
            <person name="Kogure K."/>
        </authorList>
    </citation>
    <scope>NUCLEOTIDE SEQUENCE [LARGE SCALE GENOMIC DNA]</scope>
    <source>
        <strain evidence="6">SG-18</strain>
    </source>
</reference>
<proteinExistence type="inferred from homology"/>
<dbReference type="InterPro" id="IPR055398">
    <property type="entry name" value="Rossmann-like_BshC"/>
</dbReference>
<feature type="domain" description="Bacillithiol biosynthesis BshC N-terminal Rossmann-like" evidence="3">
    <location>
        <begin position="1"/>
        <end position="374"/>
    </location>
</feature>
<dbReference type="GO" id="GO:0016874">
    <property type="term" value="F:ligase activity"/>
    <property type="evidence" value="ECO:0007669"/>
    <property type="project" value="UniProtKB-UniRule"/>
</dbReference>